<dbReference type="EMBL" id="CP000051">
    <property type="protein sequence ID" value="AAX50727.1"/>
    <property type="molecule type" value="Genomic_DNA"/>
</dbReference>
<proteinExistence type="predicted"/>
<dbReference type="PANTHER" id="PTHR10434">
    <property type="entry name" value="1-ACYL-SN-GLYCEROL-3-PHOSPHATE ACYLTRANSFERASE"/>
    <property type="match status" value="1"/>
</dbReference>
<keyword evidence="3 5" id="KW-0012">Acyltransferase</keyword>
<sequence length="216" mass="23825">MIFTIAKSLVRLLFPLFYRRKILRSKASATVKGAAIIAANHVSFLDPIIIPLAFPGKLYQLAKSGLFSNSFTNRLFRELGCYPISRNAGNAAAFKAALNIFSHGGRLIIYPEGTRHADGEIHQGKVGVGMLAIKGNVPVIPVYVAGTFEAFGKNQKFPKLWRTLTTVIGSPISFQDLIDNPAIDKKEAYQLATDRIMTKITELRTWFQQGCIGEIP</sequence>
<comment type="pathway">
    <text evidence="1">Lipid metabolism.</text>
</comment>
<feature type="domain" description="Phospholipid/glycerol acyltransferase" evidence="4">
    <location>
        <begin position="35"/>
        <end position="147"/>
    </location>
</feature>
<accession>A0A0H2X183</accession>
<dbReference type="Proteomes" id="UP000002532">
    <property type="component" value="Chromosome"/>
</dbReference>
<evidence type="ECO:0000256" key="2">
    <source>
        <dbReference type="ARBA" id="ARBA00022679"/>
    </source>
</evidence>
<reference evidence="5 6" key="1">
    <citation type="journal article" date="2005" name="Infect. Immun.">
        <title>Comparative genomic analysis of Chlamydia trachomatis oculotropic and genitotropic strains.</title>
        <authorList>
            <person name="Carlson J.H."/>
            <person name="Porcella S.F."/>
            <person name="McClarty G."/>
            <person name="Caldwell H.D."/>
        </authorList>
    </citation>
    <scope>NUCLEOTIDE SEQUENCE [LARGE SCALE GENOMIC DNA]</scope>
    <source>
        <strain evidence="6">ATCC VR-571B / DSM 19440 / HAR-13</strain>
    </source>
</reference>
<evidence type="ECO:0000313" key="5">
    <source>
        <dbReference type="EMBL" id="AAX50727.1"/>
    </source>
</evidence>
<dbReference type="CDD" id="cd07989">
    <property type="entry name" value="LPLAT_AGPAT-like"/>
    <property type="match status" value="1"/>
</dbReference>
<evidence type="ECO:0000256" key="1">
    <source>
        <dbReference type="ARBA" id="ARBA00005189"/>
    </source>
</evidence>
<evidence type="ECO:0000313" key="6">
    <source>
        <dbReference type="Proteomes" id="UP000002532"/>
    </source>
</evidence>
<dbReference type="GO" id="GO:0006654">
    <property type="term" value="P:phosphatidic acid biosynthetic process"/>
    <property type="evidence" value="ECO:0007669"/>
    <property type="project" value="TreeGrafter"/>
</dbReference>
<dbReference type="SUPFAM" id="SSF69593">
    <property type="entry name" value="Glycerol-3-phosphate (1)-acyltransferase"/>
    <property type="match status" value="1"/>
</dbReference>
<dbReference type="EC" id="2.3.1.51" evidence="5"/>
<evidence type="ECO:0000259" key="4">
    <source>
        <dbReference type="SMART" id="SM00563"/>
    </source>
</evidence>
<organism evidence="5 6">
    <name type="scientific">Chlamydia trachomatis serovar A (strain ATCC VR-571B / DSM 19440 / HAR-13)</name>
    <dbReference type="NCBI Taxonomy" id="315277"/>
    <lineage>
        <taxon>Bacteria</taxon>
        <taxon>Pseudomonadati</taxon>
        <taxon>Chlamydiota</taxon>
        <taxon>Chlamydiia</taxon>
        <taxon>Chlamydiales</taxon>
        <taxon>Chlamydiaceae</taxon>
        <taxon>Chlamydia/Chlamydophila group</taxon>
        <taxon>Chlamydia</taxon>
    </lineage>
</organism>
<dbReference type="GO" id="GO:0003841">
    <property type="term" value="F:1-acylglycerol-3-phosphate O-acyltransferase activity"/>
    <property type="evidence" value="ECO:0007669"/>
    <property type="project" value="UniProtKB-EC"/>
</dbReference>
<dbReference type="Pfam" id="PF01553">
    <property type="entry name" value="Acyltransferase"/>
    <property type="match status" value="1"/>
</dbReference>
<keyword evidence="6" id="KW-1185">Reference proteome</keyword>
<dbReference type="PANTHER" id="PTHR10434:SF40">
    <property type="entry name" value="1-ACYL-SN-GLYCEROL-3-PHOSPHATE ACYLTRANSFERASE"/>
    <property type="match status" value="1"/>
</dbReference>
<evidence type="ECO:0000256" key="3">
    <source>
        <dbReference type="ARBA" id="ARBA00023315"/>
    </source>
</evidence>
<keyword evidence="2 5" id="KW-0808">Transferase</keyword>
<dbReference type="RefSeq" id="WP_009873822.1">
    <property type="nucleotide sequence ID" value="NC_007429.1"/>
</dbReference>
<dbReference type="InterPro" id="IPR002123">
    <property type="entry name" value="Plipid/glycerol_acylTrfase"/>
</dbReference>
<gene>
    <name evidence="5" type="primary">plsC</name>
    <name evidence="5" type="ordered locus">CTA_0495</name>
</gene>
<dbReference type="AlphaFoldDB" id="A0A0H2X183"/>
<name>A0A0H2X183_CHLTA</name>
<dbReference type="KEGG" id="cta:CTA_0495"/>
<dbReference type="SMART" id="SM00563">
    <property type="entry name" value="PlsC"/>
    <property type="match status" value="1"/>
</dbReference>
<dbReference type="HOGENOM" id="CLU_027938_4_5_0"/>
<protein>
    <submittedName>
        <fullName evidence="5">1-acyl-sn-glycerol-3-phosphate acyltransferase</fullName>
        <ecNumber evidence="5">2.3.1.51</ecNumber>
    </submittedName>
</protein>